<dbReference type="RefSeq" id="XP_018061902.1">
    <property type="nucleotide sequence ID" value="XM_018211266.1"/>
</dbReference>
<dbReference type="SUPFAM" id="SSF52047">
    <property type="entry name" value="RNI-like"/>
    <property type="match status" value="1"/>
</dbReference>
<name>A0A132B789_MOLSC</name>
<evidence type="ECO:0000313" key="3">
    <source>
        <dbReference type="Proteomes" id="UP000070700"/>
    </source>
</evidence>
<feature type="compositionally biased region" description="Low complexity" evidence="1">
    <location>
        <begin position="709"/>
        <end position="721"/>
    </location>
</feature>
<sequence>MERRSQRAFLSPEDAYHIRTNTITNMKPSSESQLAEAYLELFGTRSPPPTKTTLTSSALTPHSKSIDRPEDNVHGLQQQARGRRYSEQDIKTRSARASIAAQKHNSTGSYPLYSPSSLPTGFSSTPPFLPYGVSRSMENPRLYPRPQSAGSSITSRSSFESRFESRTKSPLSITSSIDYGSSRTSFDSTYSEASSKDGLTVSRPAIRPMAHPGARRMVTEPIVPTLGKHGAGGEDGQQVRTLMTPQRLANGNNSYSAYGMRYTQRTPGDGFKKLPKEILLVILTQLKKVHLDVGSLSCSTCCMRDLTNLGLSCKKWWGAAQIALYEDIQLNGSDSILHTKKKFKMKYGTRLTLLRRTLRGRPDLAEYVKSLKVPAIPDAAKSKKEQDEYLELVASVIMACPNLERLPGLYPTYNHDFTRLDHALSTRKKLVEKVWIVNPSPFQRQHRYQLSEDAEHLTPVMSPAQLLPEQYMTFKAHHSNWSNLQTLFLHCNPGGTIDSALFVDIFHSLPSLVNLHVSNFPASSFHDATLLSLPSLKSLRLENLPGITSSGLSSYASPSRTDDLTSLSLISIQLRSLPVLTRLFSHLKSLAQFTISQAPSPTLPTGEEIYLHPYLASSTLQYLHWEFTNPDNDKATQILSTAISFNGFPSLKTIRAPTDHDGLLQRLCKPKERIELPGDRYRNLNMAGNPVFSQTQSLPSLSPTRSTFSGHGHSGSINSNSTKSPTQSAFSLNFDHLSNSSDEFVSREKGMSLVTARRMAQHRIDTAMTQPKFHIIIWDESGEFLERFALGGFLGSLQSQITYTLKPDVDGMDEAVISIDGPGGLLDKGEETNARDGCTGSWNLDAGTRVKGANKGKDRWWHSERGRWKDIPLQKLF</sequence>
<dbReference type="KEGG" id="psco:LY89DRAFT_631101"/>
<dbReference type="OrthoDB" id="3210378at2759"/>
<feature type="compositionally biased region" description="Low complexity" evidence="1">
    <location>
        <begin position="51"/>
        <end position="61"/>
    </location>
</feature>
<feature type="compositionally biased region" description="Basic and acidic residues" evidence="1">
    <location>
        <begin position="64"/>
        <end position="73"/>
    </location>
</feature>
<feature type="region of interest" description="Disordered" evidence="1">
    <location>
        <begin position="43"/>
        <end position="112"/>
    </location>
</feature>
<dbReference type="Gene3D" id="3.80.10.10">
    <property type="entry name" value="Ribonuclease Inhibitor"/>
    <property type="match status" value="1"/>
</dbReference>
<feature type="compositionally biased region" description="Polar residues" evidence="1">
    <location>
        <begin position="692"/>
        <end position="708"/>
    </location>
</feature>
<evidence type="ECO:0000256" key="1">
    <source>
        <dbReference type="SAM" id="MobiDB-lite"/>
    </source>
</evidence>
<feature type="region of interest" description="Disordered" evidence="1">
    <location>
        <begin position="139"/>
        <end position="167"/>
    </location>
</feature>
<gene>
    <name evidence="2" type="ORF">LY89DRAFT_631101</name>
</gene>
<dbReference type="InterPro" id="IPR032675">
    <property type="entry name" value="LRR_dom_sf"/>
</dbReference>
<accession>A0A132B789</accession>
<dbReference type="InParanoid" id="A0A132B789"/>
<dbReference type="EMBL" id="KQ947439">
    <property type="protein sequence ID" value="KUJ07547.1"/>
    <property type="molecule type" value="Genomic_DNA"/>
</dbReference>
<keyword evidence="3" id="KW-1185">Reference proteome</keyword>
<dbReference type="GeneID" id="28820992"/>
<organism evidence="2 3">
    <name type="scientific">Mollisia scopiformis</name>
    <name type="common">Conifer needle endophyte fungus</name>
    <name type="synonym">Phialocephala scopiformis</name>
    <dbReference type="NCBI Taxonomy" id="149040"/>
    <lineage>
        <taxon>Eukaryota</taxon>
        <taxon>Fungi</taxon>
        <taxon>Dikarya</taxon>
        <taxon>Ascomycota</taxon>
        <taxon>Pezizomycotina</taxon>
        <taxon>Leotiomycetes</taxon>
        <taxon>Helotiales</taxon>
        <taxon>Mollisiaceae</taxon>
        <taxon>Mollisia</taxon>
    </lineage>
</organism>
<evidence type="ECO:0008006" key="4">
    <source>
        <dbReference type="Google" id="ProtNLM"/>
    </source>
</evidence>
<protein>
    <recommendedName>
        <fullName evidence="4">F-box domain-containing protein</fullName>
    </recommendedName>
</protein>
<proteinExistence type="predicted"/>
<evidence type="ECO:0000313" key="2">
    <source>
        <dbReference type="EMBL" id="KUJ07547.1"/>
    </source>
</evidence>
<feature type="region of interest" description="Disordered" evidence="1">
    <location>
        <begin position="692"/>
        <end position="725"/>
    </location>
</feature>
<reference evidence="2 3" key="1">
    <citation type="submission" date="2015-10" db="EMBL/GenBank/DDBJ databases">
        <title>Full genome of DAOMC 229536 Phialocephala scopiformis, a fungal endophyte of spruce producing the potent anti-insectan compound rugulosin.</title>
        <authorList>
            <consortium name="DOE Joint Genome Institute"/>
            <person name="Walker A.K."/>
            <person name="Frasz S.L."/>
            <person name="Seifert K.A."/>
            <person name="Miller J.D."/>
            <person name="Mondo S.J."/>
            <person name="Labutti K."/>
            <person name="Lipzen A."/>
            <person name="Dockter R."/>
            <person name="Kennedy M."/>
            <person name="Grigoriev I.V."/>
            <person name="Spatafora J.W."/>
        </authorList>
    </citation>
    <scope>NUCLEOTIDE SEQUENCE [LARGE SCALE GENOMIC DNA]</scope>
    <source>
        <strain evidence="2 3">CBS 120377</strain>
    </source>
</reference>
<dbReference type="Proteomes" id="UP000070700">
    <property type="component" value="Unassembled WGS sequence"/>
</dbReference>
<dbReference type="AlphaFoldDB" id="A0A132B789"/>